<dbReference type="AlphaFoldDB" id="A0A840G5T9"/>
<keyword evidence="2" id="KW-1185">Reference proteome</keyword>
<comment type="caution">
    <text evidence="1">The sequence shown here is derived from an EMBL/GenBank/DDBJ whole genome shotgun (WGS) entry which is preliminary data.</text>
</comment>
<dbReference type="PIRSF" id="PIRSF016624">
    <property type="entry name" value="Mu_prophg_I"/>
    <property type="match status" value="1"/>
</dbReference>
<name>A0A840G5T9_RHOTE</name>
<evidence type="ECO:0000313" key="1">
    <source>
        <dbReference type="EMBL" id="MBB4247255.1"/>
    </source>
</evidence>
<dbReference type="InterPro" id="IPR012106">
    <property type="entry name" value="Phage_Mu_Gp1"/>
</dbReference>
<gene>
    <name evidence="1" type="ORF">GGD90_001626</name>
</gene>
<dbReference type="OrthoDB" id="2043985at2"/>
<accession>A0A840G5T9</accession>
<sequence>MAHKTPLRQIAIAALAAELPVSAGQPPAEFRLFPAGRFRSVDGRPERPAKGWLMDARVAARLIDAAKARKSDYVIDYEHQTLHAAKNGQPAPAAAWFHDLEWREGDGLYCVTPTWTAAAAAHVAAREYRYVSPVFTWDKDTGEVLKLLHGALVNDPGIDGLTDFSALRAFGPEGSTHGGDDMDLLEKLLGALGLPADADAETGLATVTALKAKAGKADALTTEVAALKASAPDPARFVSVETMRALQTEVAALKTQLQGGEVDGLVKTALAESRLLPAQETWARELGGKDVAALKSYLGTVTPNPALAGKTQTEGKGAGSRDEATTLSVVELAVCKATGTSAEDFLKTKQATAA</sequence>
<dbReference type="Proteomes" id="UP000587070">
    <property type="component" value="Unassembled WGS sequence"/>
</dbReference>
<organism evidence="1 2">
    <name type="scientific">Rhodocyclus tenuis</name>
    <name type="common">Rhodospirillum tenue</name>
    <dbReference type="NCBI Taxonomy" id="1066"/>
    <lineage>
        <taxon>Bacteria</taxon>
        <taxon>Pseudomonadati</taxon>
        <taxon>Pseudomonadota</taxon>
        <taxon>Betaproteobacteria</taxon>
        <taxon>Rhodocyclales</taxon>
        <taxon>Rhodocyclaceae</taxon>
        <taxon>Rhodocyclus</taxon>
    </lineage>
</organism>
<protein>
    <submittedName>
        <fullName evidence="1">Phage I-like protein</fullName>
    </submittedName>
</protein>
<proteinExistence type="predicted"/>
<dbReference type="Pfam" id="PF10123">
    <property type="entry name" value="Mu-like_Pro"/>
    <property type="match status" value="1"/>
</dbReference>
<dbReference type="RefSeq" id="WP_153116030.1">
    <property type="nucleotide sequence ID" value="NZ_JACIGE010000005.1"/>
</dbReference>
<reference evidence="1 2" key="1">
    <citation type="submission" date="2020-08" db="EMBL/GenBank/DDBJ databases">
        <title>Genome sequencing of Purple Non-Sulfur Bacteria from various extreme environments.</title>
        <authorList>
            <person name="Mayer M."/>
        </authorList>
    </citation>
    <scope>NUCLEOTIDE SEQUENCE [LARGE SCALE GENOMIC DNA]</scope>
    <source>
        <strain evidence="1 2">2761</strain>
    </source>
</reference>
<dbReference type="EMBL" id="JACIGE010000005">
    <property type="protein sequence ID" value="MBB4247255.1"/>
    <property type="molecule type" value="Genomic_DNA"/>
</dbReference>
<evidence type="ECO:0000313" key="2">
    <source>
        <dbReference type="Proteomes" id="UP000587070"/>
    </source>
</evidence>